<protein>
    <submittedName>
        <fullName evidence="3">Uncharacterized protein</fullName>
    </submittedName>
</protein>
<feature type="transmembrane region" description="Helical" evidence="2">
    <location>
        <begin position="25"/>
        <end position="43"/>
    </location>
</feature>
<evidence type="ECO:0000313" key="4">
    <source>
        <dbReference type="Proteomes" id="UP000694257"/>
    </source>
</evidence>
<proteinExistence type="predicted"/>
<dbReference type="EMBL" id="CP078145">
    <property type="protein sequence ID" value="QXN92842.1"/>
    <property type="molecule type" value="Genomic_DNA"/>
</dbReference>
<feature type="compositionally biased region" description="Polar residues" evidence="1">
    <location>
        <begin position="201"/>
        <end position="215"/>
    </location>
</feature>
<feature type="compositionally biased region" description="Acidic residues" evidence="1">
    <location>
        <begin position="126"/>
        <end position="140"/>
    </location>
</feature>
<keyword evidence="4" id="KW-1185">Reference proteome</keyword>
<reference evidence="3 4" key="1">
    <citation type="submission" date="2021-07" db="EMBL/GenBank/DDBJ databases">
        <title>Whole Genome Sequence of Nocardia Iowensis.</title>
        <authorList>
            <person name="Lamm A."/>
            <person name="Collins-Fairclough A.M."/>
            <person name="Bunk B."/>
            <person name="Sproer C."/>
        </authorList>
    </citation>
    <scope>NUCLEOTIDE SEQUENCE [LARGE SCALE GENOMIC DNA]</scope>
    <source>
        <strain evidence="3 4">NRRL 5646</strain>
    </source>
</reference>
<name>A0ABX8RT83_NOCIO</name>
<feature type="region of interest" description="Disordered" evidence="1">
    <location>
        <begin position="164"/>
        <end position="215"/>
    </location>
</feature>
<keyword evidence="2" id="KW-1133">Transmembrane helix</keyword>
<gene>
    <name evidence="3" type="ORF">KV110_06895</name>
</gene>
<accession>A0ABX8RT83</accession>
<keyword evidence="2" id="KW-0812">Transmembrane</keyword>
<dbReference type="Proteomes" id="UP000694257">
    <property type="component" value="Chromosome"/>
</dbReference>
<organism evidence="3 4">
    <name type="scientific">Nocardia iowensis</name>
    <dbReference type="NCBI Taxonomy" id="204891"/>
    <lineage>
        <taxon>Bacteria</taxon>
        <taxon>Bacillati</taxon>
        <taxon>Actinomycetota</taxon>
        <taxon>Actinomycetes</taxon>
        <taxon>Mycobacteriales</taxon>
        <taxon>Nocardiaceae</taxon>
        <taxon>Nocardia</taxon>
    </lineage>
</organism>
<dbReference type="RefSeq" id="WP_218474413.1">
    <property type="nucleotide sequence ID" value="NZ_BAABJN010000001.1"/>
</dbReference>
<evidence type="ECO:0000256" key="2">
    <source>
        <dbReference type="SAM" id="Phobius"/>
    </source>
</evidence>
<evidence type="ECO:0000313" key="3">
    <source>
        <dbReference type="EMBL" id="QXN92842.1"/>
    </source>
</evidence>
<keyword evidence="2" id="KW-0472">Membrane</keyword>
<sequence>MASTRTEGFDSTGATRGFRRGTRHFGLVAAGMMAVAALGYTVVNAPGSAAQEAETKEAPNESCSKGTGSVTISKNGSGFKAVAEGKFPANCEGGGKGSATDISAALSEDGKSCVLTTKKIKGGGQEENDDNKDGEPDEFEVANGEVTATLKLDGKSGTVAATIKADDSGPSAEDIFKGTGKVQDHGVTSCDTVPTGDFTVTDISSSQSESPNEDK</sequence>
<evidence type="ECO:0000256" key="1">
    <source>
        <dbReference type="SAM" id="MobiDB-lite"/>
    </source>
</evidence>
<feature type="region of interest" description="Disordered" evidence="1">
    <location>
        <begin position="117"/>
        <end position="140"/>
    </location>
</feature>